<evidence type="ECO:0000313" key="2">
    <source>
        <dbReference type="Proteomes" id="UP000023152"/>
    </source>
</evidence>
<dbReference type="AlphaFoldDB" id="X6MJH4"/>
<protein>
    <submittedName>
        <fullName evidence="1">Uncharacterized protein</fullName>
    </submittedName>
</protein>
<evidence type="ECO:0000313" key="1">
    <source>
        <dbReference type="EMBL" id="ETO13215.1"/>
    </source>
</evidence>
<gene>
    <name evidence="1" type="ORF">RFI_24159</name>
</gene>
<organism evidence="1 2">
    <name type="scientific">Reticulomyxa filosa</name>
    <dbReference type="NCBI Taxonomy" id="46433"/>
    <lineage>
        <taxon>Eukaryota</taxon>
        <taxon>Sar</taxon>
        <taxon>Rhizaria</taxon>
        <taxon>Retaria</taxon>
        <taxon>Foraminifera</taxon>
        <taxon>Monothalamids</taxon>
        <taxon>Reticulomyxidae</taxon>
        <taxon>Reticulomyxa</taxon>
    </lineage>
</organism>
<dbReference type="Proteomes" id="UP000023152">
    <property type="component" value="Unassembled WGS sequence"/>
</dbReference>
<name>X6MJH4_RETFI</name>
<sequence>MIEESLNWPGHLLSDNGLQFDVQLYLYRNQCNSKLFDMSEHSSLIPGAKAGMSKHDLEEMTIYHRFNSCAALEHKNSVDLSDIAILWGYDNDMSITSPLGHPYKKEFNILFNKIVEIMNIRPTRIIEYQQWFEIKVGKWIQYFGITFDESNRSVQFTKKRKPYIINI</sequence>
<proteinExistence type="predicted"/>
<reference evidence="1 2" key="1">
    <citation type="journal article" date="2013" name="Curr. Biol.">
        <title>The Genome of the Foraminiferan Reticulomyxa filosa.</title>
        <authorList>
            <person name="Glockner G."/>
            <person name="Hulsmann N."/>
            <person name="Schleicher M."/>
            <person name="Noegel A.A."/>
            <person name="Eichinger L."/>
            <person name="Gallinger C."/>
            <person name="Pawlowski J."/>
            <person name="Sierra R."/>
            <person name="Euteneuer U."/>
            <person name="Pillet L."/>
            <person name="Moustafa A."/>
            <person name="Platzer M."/>
            <person name="Groth M."/>
            <person name="Szafranski K."/>
            <person name="Schliwa M."/>
        </authorList>
    </citation>
    <scope>NUCLEOTIDE SEQUENCE [LARGE SCALE GENOMIC DNA]</scope>
</reference>
<dbReference type="EMBL" id="ASPP01020743">
    <property type="protein sequence ID" value="ETO13215.1"/>
    <property type="molecule type" value="Genomic_DNA"/>
</dbReference>
<keyword evidence="2" id="KW-1185">Reference proteome</keyword>
<accession>X6MJH4</accession>
<comment type="caution">
    <text evidence="1">The sequence shown here is derived from an EMBL/GenBank/DDBJ whole genome shotgun (WGS) entry which is preliminary data.</text>
</comment>